<feature type="transmembrane region" description="Helical" evidence="5">
    <location>
        <begin position="193"/>
        <end position="217"/>
    </location>
</feature>
<evidence type="ECO:0000259" key="6">
    <source>
        <dbReference type="PROSITE" id="PS50111"/>
    </source>
</evidence>
<dbReference type="Proteomes" id="UP000469949">
    <property type="component" value="Unassembled WGS sequence"/>
</dbReference>
<gene>
    <name evidence="8" type="ORF">F8B43_5122</name>
</gene>
<evidence type="ECO:0000313" key="8">
    <source>
        <dbReference type="EMBL" id="KAB7782367.1"/>
    </source>
</evidence>
<proteinExistence type="inferred from homology"/>
<dbReference type="Pfam" id="PF00015">
    <property type="entry name" value="MCPsignal"/>
    <property type="match status" value="1"/>
</dbReference>
<evidence type="ECO:0000313" key="9">
    <source>
        <dbReference type="Proteomes" id="UP000469949"/>
    </source>
</evidence>
<keyword evidence="1 3" id="KW-0807">Transducer</keyword>
<evidence type="ECO:0000259" key="7">
    <source>
        <dbReference type="PROSITE" id="PS50885"/>
    </source>
</evidence>
<evidence type="ECO:0000256" key="3">
    <source>
        <dbReference type="PROSITE-ProRule" id="PRU00284"/>
    </source>
</evidence>
<accession>A0A833MUM3</accession>
<feature type="region of interest" description="Disordered" evidence="4">
    <location>
        <begin position="509"/>
        <end position="528"/>
    </location>
</feature>
<dbReference type="Gene3D" id="6.10.340.10">
    <property type="match status" value="1"/>
</dbReference>
<dbReference type="InterPro" id="IPR024478">
    <property type="entry name" value="HlyB_4HB_MCP"/>
</dbReference>
<dbReference type="Gene3D" id="1.10.287.950">
    <property type="entry name" value="Methyl-accepting chemotaxis protein"/>
    <property type="match status" value="1"/>
</dbReference>
<sequence>MLNLNNLKLPLKLAIPIGLLICLSVGLVLTAKAGIDETLERMTRLTDYTLRRRIAVSNFDRAIKEATIHEKNIIIETDPAEMQKSKALFDASRAEIFQQIDKILAVAETSELQRRYAETRSILEAYLNWVDQSIERSMQGDQKGAIAISNGEGRAARQRLEERLSSHLTTNAATTESAIRSVKEEGDATTRRLVVVAIAGVGLLASLAGLITVFGIARPIRRAVHATERLASGDLATPVDDLARRDEVGALNRALAVFKDSALARQRLEAEQTRDTTAKMMRAERLDAVTRAFEADATRMTSGLNTAAADMEVTARSMSGIADQTTTQAMAVSSTATQTAANVQTVAASAEELSASIAEITTQVTQSISLIGAAVDRVGEADATIRTLSDTAERIGTVVAMISGIAGQTNLLALNATIEAARAGEAGRGFAVVATEVKELAARTGQATDEVSTQIGAIQDATKAAVTAIRAIGRQIASLEQVSASIAAAMEEQEAATREITRNVQEAARGTEHVTGSADGMRQGAGETGAAATQVLGAARQLARDSEGLSRTVASFLADVKTA</sequence>
<dbReference type="GO" id="GO:0016020">
    <property type="term" value="C:membrane"/>
    <property type="evidence" value="ECO:0007669"/>
    <property type="project" value="InterPro"/>
</dbReference>
<dbReference type="Pfam" id="PF12729">
    <property type="entry name" value="4HB_MCP_1"/>
    <property type="match status" value="1"/>
</dbReference>
<dbReference type="GO" id="GO:0004888">
    <property type="term" value="F:transmembrane signaling receptor activity"/>
    <property type="evidence" value="ECO:0007669"/>
    <property type="project" value="InterPro"/>
</dbReference>
<dbReference type="SUPFAM" id="SSF58104">
    <property type="entry name" value="Methyl-accepting chemotaxis protein (MCP) signaling domain"/>
    <property type="match status" value="1"/>
</dbReference>
<dbReference type="PANTHER" id="PTHR32089:SF112">
    <property type="entry name" value="LYSOZYME-LIKE PROTEIN-RELATED"/>
    <property type="match status" value="1"/>
</dbReference>
<dbReference type="PANTHER" id="PTHR32089">
    <property type="entry name" value="METHYL-ACCEPTING CHEMOTAXIS PROTEIN MCPB"/>
    <property type="match status" value="1"/>
</dbReference>
<dbReference type="EMBL" id="WEKV01000020">
    <property type="protein sequence ID" value="KAB7782367.1"/>
    <property type="molecule type" value="Genomic_DNA"/>
</dbReference>
<name>A0A833MUM3_9HYPH</name>
<dbReference type="InterPro" id="IPR003660">
    <property type="entry name" value="HAMP_dom"/>
</dbReference>
<evidence type="ECO:0000256" key="5">
    <source>
        <dbReference type="SAM" id="Phobius"/>
    </source>
</evidence>
<evidence type="ECO:0000256" key="4">
    <source>
        <dbReference type="SAM" id="MobiDB-lite"/>
    </source>
</evidence>
<dbReference type="CDD" id="cd06225">
    <property type="entry name" value="HAMP"/>
    <property type="match status" value="1"/>
</dbReference>
<protein>
    <submittedName>
        <fullName evidence="8">Methyl-accepting chemotaxis sensor/transducer protein</fullName>
    </submittedName>
</protein>
<dbReference type="AlphaFoldDB" id="A0A833MUM3"/>
<keyword evidence="5" id="KW-1133">Transmembrane helix</keyword>
<dbReference type="GO" id="GO:0006935">
    <property type="term" value="P:chemotaxis"/>
    <property type="evidence" value="ECO:0007669"/>
    <property type="project" value="InterPro"/>
</dbReference>
<dbReference type="Pfam" id="PF00672">
    <property type="entry name" value="HAMP"/>
    <property type="match status" value="1"/>
</dbReference>
<comment type="similarity">
    <text evidence="2">Belongs to the methyl-accepting chemotaxis (MCP) protein family.</text>
</comment>
<dbReference type="RefSeq" id="WP_152278805.1">
    <property type="nucleotide sequence ID" value="NZ_WEKV01000020.1"/>
</dbReference>
<comment type="caution">
    <text evidence="8">The sequence shown here is derived from an EMBL/GenBank/DDBJ whole genome shotgun (WGS) entry which is preliminary data.</text>
</comment>
<dbReference type="PROSITE" id="PS50885">
    <property type="entry name" value="HAMP"/>
    <property type="match status" value="1"/>
</dbReference>
<dbReference type="SMART" id="SM00304">
    <property type="entry name" value="HAMP"/>
    <property type="match status" value="1"/>
</dbReference>
<dbReference type="PROSITE" id="PS50111">
    <property type="entry name" value="CHEMOTAXIS_TRANSDUC_2"/>
    <property type="match status" value="1"/>
</dbReference>
<evidence type="ECO:0000256" key="2">
    <source>
        <dbReference type="ARBA" id="ARBA00029447"/>
    </source>
</evidence>
<evidence type="ECO:0000256" key="1">
    <source>
        <dbReference type="ARBA" id="ARBA00023224"/>
    </source>
</evidence>
<feature type="transmembrane region" description="Helical" evidence="5">
    <location>
        <begin position="13"/>
        <end position="35"/>
    </location>
</feature>
<dbReference type="PRINTS" id="PR00260">
    <property type="entry name" value="CHEMTRNSDUCR"/>
</dbReference>
<dbReference type="InterPro" id="IPR004090">
    <property type="entry name" value="Chemotax_Me-accpt_rcpt"/>
</dbReference>
<feature type="domain" description="HAMP" evidence="7">
    <location>
        <begin position="214"/>
        <end position="267"/>
    </location>
</feature>
<keyword evidence="5" id="KW-0812">Transmembrane</keyword>
<feature type="domain" description="Methyl-accepting transducer" evidence="6">
    <location>
        <begin position="307"/>
        <end position="543"/>
    </location>
</feature>
<keyword evidence="5" id="KW-0472">Membrane</keyword>
<dbReference type="GO" id="GO:0007165">
    <property type="term" value="P:signal transduction"/>
    <property type="evidence" value="ECO:0007669"/>
    <property type="project" value="UniProtKB-KW"/>
</dbReference>
<dbReference type="SMART" id="SM00283">
    <property type="entry name" value="MA"/>
    <property type="match status" value="1"/>
</dbReference>
<reference evidence="8 9" key="1">
    <citation type="submission" date="2019-10" db="EMBL/GenBank/DDBJ databases">
        <title>Draft Genome Sequence of the Caffeine Degrading Methylotroph Methylorubrum populi PINKEL.</title>
        <authorList>
            <person name="Dawson S.C."/>
            <person name="Zhang X."/>
            <person name="Wright M.E."/>
            <person name="Sharma G."/>
            <person name="Langner J.T."/>
            <person name="Ditty J.L."/>
            <person name="Subuyuj G.A."/>
        </authorList>
    </citation>
    <scope>NUCLEOTIDE SEQUENCE [LARGE SCALE GENOMIC DNA]</scope>
    <source>
        <strain evidence="8 9">Pinkel</strain>
    </source>
</reference>
<dbReference type="InterPro" id="IPR004089">
    <property type="entry name" value="MCPsignal_dom"/>
</dbReference>
<organism evidence="8 9">
    <name type="scientific">Methylorubrum populi</name>
    <dbReference type="NCBI Taxonomy" id="223967"/>
    <lineage>
        <taxon>Bacteria</taxon>
        <taxon>Pseudomonadati</taxon>
        <taxon>Pseudomonadota</taxon>
        <taxon>Alphaproteobacteria</taxon>
        <taxon>Hyphomicrobiales</taxon>
        <taxon>Methylobacteriaceae</taxon>
        <taxon>Methylorubrum</taxon>
    </lineage>
</organism>